<keyword evidence="5" id="KW-0539">Nucleus</keyword>
<evidence type="ECO:0000256" key="2">
    <source>
        <dbReference type="ARBA" id="ARBA00023015"/>
    </source>
</evidence>
<feature type="domain" description="AP2/ERF" evidence="8">
    <location>
        <begin position="491"/>
        <end position="554"/>
    </location>
</feature>
<comment type="caution">
    <text evidence="9">The sequence shown here is derived from an EMBL/GenBank/DDBJ whole genome shotgun (WGS) entry which is preliminary data.</text>
</comment>
<feature type="region of interest" description="Disordered" evidence="7">
    <location>
        <begin position="149"/>
        <end position="178"/>
    </location>
</feature>
<dbReference type="InterPro" id="IPR036955">
    <property type="entry name" value="AP2/ERF_dom_sf"/>
</dbReference>
<dbReference type="EMBL" id="JACEFO010002617">
    <property type="protein sequence ID" value="KAF8653706.1"/>
    <property type="molecule type" value="Genomic_DNA"/>
</dbReference>
<dbReference type="GO" id="GO:0006950">
    <property type="term" value="P:response to stress"/>
    <property type="evidence" value="ECO:0007669"/>
    <property type="project" value="TreeGrafter"/>
</dbReference>
<evidence type="ECO:0000259" key="8">
    <source>
        <dbReference type="PROSITE" id="PS51032"/>
    </source>
</evidence>
<dbReference type="Pfam" id="PF00847">
    <property type="entry name" value="AP2"/>
    <property type="match status" value="1"/>
</dbReference>
<feature type="compositionally biased region" description="Low complexity" evidence="7">
    <location>
        <begin position="168"/>
        <end position="178"/>
    </location>
</feature>
<feature type="domain" description="AP2/ERF" evidence="8">
    <location>
        <begin position="691"/>
        <end position="752"/>
    </location>
</feature>
<dbReference type="FunFam" id="3.30.730.10:FF:000010">
    <property type="entry name" value="AP2-EREBP transcription factor"/>
    <property type="match status" value="1"/>
</dbReference>
<feature type="domain" description="AP2/ERF" evidence="8">
    <location>
        <begin position="304"/>
        <end position="365"/>
    </location>
</feature>
<evidence type="ECO:0000256" key="6">
    <source>
        <dbReference type="ARBA" id="ARBA00024343"/>
    </source>
</evidence>
<sequence>MASAPSSGSGMLRKGRARRVTTGGKIHKDLGWVGVRERLWGGYAAEIRIPSSRSRVWIGRFQHARQAALAYDAAMFCFYGERLPNLRKYNFPTMPHPDIPEDMRRELTIANVKAISEKHARSFARFVPVVEDGVGATAAIGVAVDGTDTGAKETADERPPVSLPFWPPNDSSLSPSPSTTVEPLQMVAAAAASVIYHGLNPNAMDLNLGIIADGNLDAADMLFPLALSRILLGKDLPQRVKFMAPIKPVPFQAPPPHVLTLFSSTSRSILCLAMAGNNNDQQAAENAVGHPAAAPARQQKRRSAWTGVRFRQGGRWAAEIRVPRTKERIWIGVFEKEWEAALAYDAAVFCFHGENPPPRRKFNFPAAPRPGDIPEDVRAHLTVAGIKYIAKKHAMAAAGRLPPPPPANTMAAEHLQVAALAPAAGAAPPPAIYHVLNHNPVAANENLNAAGDMVFPFVSEEGFLLLPRSPLFLAVSCYGAEEERQIVKRSPWAGVRFREPGRWAAEIRVPGGRKNAKVWIGAFESDRQAALAYDAAIFCMHGEQLPKMRKFNFPDVARPDIPEHVRLELTVDDVKDIARKHVHVQMGFVLPPPVAENNNLQVAAAAAEPEAAPAGPSSAGVGASGNDGSGSFDGMDGSFDETSAPFIFDPVELAAMENQPAIASMATGGGSSAVWTGGRPGVPFGKAKQSEWTGVRPRQGGRWAAEIRVPKTRDKLWIGTFETDRLAALAYDAAVFCFYGDSLPKTRKYNFPFAPRPEIPDTVRARLHVANIKAIAEHHARSVDALLLPPPPVYAAAPVAVAPPPMVPLVAMPPAMEPAGPFAGDPSAPVAAATEEYYNGVPTYMGDNDLFFAGGVDDSQFVPYGEGDADAVSALMTLTPGQPIQHF</sequence>
<dbReference type="CDD" id="cd00018">
    <property type="entry name" value="AP2"/>
    <property type="match status" value="4"/>
</dbReference>
<dbReference type="PROSITE" id="PS51032">
    <property type="entry name" value="AP2_ERF"/>
    <property type="match status" value="4"/>
</dbReference>
<feature type="domain" description="AP2/ERF" evidence="8">
    <location>
        <begin position="31"/>
        <end position="92"/>
    </location>
</feature>
<protein>
    <recommendedName>
        <fullName evidence="8">AP2/ERF domain-containing protein</fullName>
    </recommendedName>
</protein>
<dbReference type="GO" id="GO:0000976">
    <property type="term" value="F:transcription cis-regulatory region binding"/>
    <property type="evidence" value="ECO:0007669"/>
    <property type="project" value="TreeGrafter"/>
</dbReference>
<feature type="compositionally biased region" description="Low complexity" evidence="7">
    <location>
        <begin position="605"/>
        <end position="621"/>
    </location>
</feature>
<feature type="compositionally biased region" description="Basic and acidic residues" evidence="7">
    <location>
        <begin position="150"/>
        <end position="159"/>
    </location>
</feature>
<comment type="similarity">
    <text evidence="6">Belongs to the AP2/ERF transcription factor family. ERF subfamily.</text>
</comment>
<dbReference type="PANTHER" id="PTHR31241">
    <property type="entry name" value="DEHYDRATION-RESPONSIVE ELEMENT-BINDING PROTEIN 2C"/>
    <property type="match status" value="1"/>
</dbReference>
<evidence type="ECO:0000256" key="1">
    <source>
        <dbReference type="ARBA" id="ARBA00004123"/>
    </source>
</evidence>
<comment type="subcellular location">
    <subcellularLocation>
        <location evidence="1">Nucleus</location>
    </subcellularLocation>
</comment>
<feature type="region of interest" description="Disordered" evidence="7">
    <location>
        <begin position="605"/>
        <end position="636"/>
    </location>
</feature>
<dbReference type="PANTHER" id="PTHR31241:SF65">
    <property type="entry name" value="AP2_ERF DOMAIN-CONTAINING PROTEIN"/>
    <property type="match status" value="1"/>
</dbReference>
<keyword evidence="10" id="KW-1185">Reference proteome</keyword>
<dbReference type="GO" id="GO:0005634">
    <property type="term" value="C:nucleus"/>
    <property type="evidence" value="ECO:0007669"/>
    <property type="project" value="UniProtKB-SubCell"/>
</dbReference>
<evidence type="ECO:0000313" key="9">
    <source>
        <dbReference type="EMBL" id="KAF8653706.1"/>
    </source>
</evidence>
<dbReference type="Gene3D" id="3.30.730.10">
    <property type="entry name" value="AP2/ERF domain"/>
    <property type="match status" value="4"/>
</dbReference>
<reference evidence="9" key="1">
    <citation type="submission" date="2020-07" db="EMBL/GenBank/DDBJ databases">
        <title>Genome sequence and genetic diversity analysis of an under-domesticated orphan crop, white fonio (Digitaria exilis).</title>
        <authorList>
            <person name="Bennetzen J.L."/>
            <person name="Chen S."/>
            <person name="Ma X."/>
            <person name="Wang X."/>
            <person name="Yssel A.E.J."/>
            <person name="Chaluvadi S.R."/>
            <person name="Johnson M."/>
            <person name="Gangashetty P."/>
            <person name="Hamidou F."/>
            <person name="Sanogo M.D."/>
            <person name="Zwaenepoel A."/>
            <person name="Wallace J."/>
            <person name="Van De Peer Y."/>
            <person name="Van Deynze A."/>
        </authorList>
    </citation>
    <scope>NUCLEOTIDE SEQUENCE</scope>
    <source>
        <tissue evidence="9">Leaves</tissue>
    </source>
</reference>
<dbReference type="SMART" id="SM00380">
    <property type="entry name" value="AP2"/>
    <property type="match status" value="4"/>
</dbReference>
<organism evidence="9 10">
    <name type="scientific">Digitaria exilis</name>
    <dbReference type="NCBI Taxonomy" id="1010633"/>
    <lineage>
        <taxon>Eukaryota</taxon>
        <taxon>Viridiplantae</taxon>
        <taxon>Streptophyta</taxon>
        <taxon>Embryophyta</taxon>
        <taxon>Tracheophyta</taxon>
        <taxon>Spermatophyta</taxon>
        <taxon>Magnoliopsida</taxon>
        <taxon>Liliopsida</taxon>
        <taxon>Poales</taxon>
        <taxon>Poaceae</taxon>
        <taxon>PACMAD clade</taxon>
        <taxon>Panicoideae</taxon>
        <taxon>Panicodae</taxon>
        <taxon>Paniceae</taxon>
        <taxon>Anthephorinae</taxon>
        <taxon>Digitaria</taxon>
    </lineage>
</organism>
<proteinExistence type="inferred from homology"/>
<accession>A0A835A6Q3</accession>
<gene>
    <name evidence="9" type="ORF">HU200_061816</name>
</gene>
<feature type="region of interest" description="Disordered" evidence="7">
    <location>
        <begin position="285"/>
        <end position="305"/>
    </location>
</feature>
<dbReference type="AlphaFoldDB" id="A0A835A6Q3"/>
<dbReference type="Proteomes" id="UP000636709">
    <property type="component" value="Unassembled WGS sequence"/>
</dbReference>
<dbReference type="GO" id="GO:0003700">
    <property type="term" value="F:DNA-binding transcription factor activity"/>
    <property type="evidence" value="ECO:0007669"/>
    <property type="project" value="InterPro"/>
</dbReference>
<dbReference type="OrthoDB" id="677684at2759"/>
<evidence type="ECO:0000256" key="7">
    <source>
        <dbReference type="SAM" id="MobiDB-lite"/>
    </source>
</evidence>
<keyword evidence="2" id="KW-0805">Transcription regulation</keyword>
<keyword evidence="4" id="KW-0804">Transcription</keyword>
<evidence type="ECO:0000313" key="10">
    <source>
        <dbReference type="Proteomes" id="UP000636709"/>
    </source>
</evidence>
<dbReference type="InterPro" id="IPR001471">
    <property type="entry name" value="AP2/ERF_dom"/>
</dbReference>
<dbReference type="SUPFAM" id="SSF54171">
    <property type="entry name" value="DNA-binding domain"/>
    <property type="match status" value="4"/>
</dbReference>
<evidence type="ECO:0000256" key="5">
    <source>
        <dbReference type="ARBA" id="ARBA00023242"/>
    </source>
</evidence>
<name>A0A835A6Q3_9POAL</name>
<keyword evidence="3" id="KW-0238">DNA-binding</keyword>
<dbReference type="GO" id="GO:0045893">
    <property type="term" value="P:positive regulation of DNA-templated transcription"/>
    <property type="evidence" value="ECO:0007669"/>
    <property type="project" value="TreeGrafter"/>
</dbReference>
<evidence type="ECO:0000256" key="3">
    <source>
        <dbReference type="ARBA" id="ARBA00023125"/>
    </source>
</evidence>
<dbReference type="InterPro" id="IPR016177">
    <property type="entry name" value="DNA-bd_dom_sf"/>
</dbReference>
<evidence type="ECO:0000256" key="4">
    <source>
        <dbReference type="ARBA" id="ARBA00023163"/>
    </source>
</evidence>